<gene>
    <name evidence="2" type="ORF">ACFPC0_10885</name>
</gene>
<evidence type="ECO:0000313" key="2">
    <source>
        <dbReference type="EMBL" id="MFC4328331.1"/>
    </source>
</evidence>
<accession>A0ABV8TCI1</accession>
<proteinExistence type="predicted"/>
<keyword evidence="3" id="KW-1185">Reference proteome</keyword>
<comment type="caution">
    <text evidence="2">The sequence shown here is derived from an EMBL/GenBank/DDBJ whole genome shotgun (WGS) entry which is preliminary data.</text>
</comment>
<protein>
    <submittedName>
        <fullName evidence="2">Uncharacterized protein</fullName>
    </submittedName>
</protein>
<organism evidence="2 3">
    <name type="scientific">Streptomyces andamanensis</name>
    <dbReference type="NCBI Taxonomy" id="1565035"/>
    <lineage>
        <taxon>Bacteria</taxon>
        <taxon>Bacillati</taxon>
        <taxon>Actinomycetota</taxon>
        <taxon>Actinomycetes</taxon>
        <taxon>Kitasatosporales</taxon>
        <taxon>Streptomycetaceae</taxon>
        <taxon>Streptomyces</taxon>
    </lineage>
</organism>
<dbReference type="Proteomes" id="UP001595824">
    <property type="component" value="Unassembled WGS sequence"/>
</dbReference>
<evidence type="ECO:0000313" key="3">
    <source>
        <dbReference type="Proteomes" id="UP001595824"/>
    </source>
</evidence>
<name>A0ABV8TCI1_9ACTN</name>
<reference evidence="3" key="1">
    <citation type="journal article" date="2019" name="Int. J. Syst. Evol. Microbiol.">
        <title>The Global Catalogue of Microorganisms (GCM) 10K type strain sequencing project: providing services to taxonomists for standard genome sequencing and annotation.</title>
        <authorList>
            <consortium name="The Broad Institute Genomics Platform"/>
            <consortium name="The Broad Institute Genome Sequencing Center for Infectious Disease"/>
            <person name="Wu L."/>
            <person name="Ma J."/>
        </authorList>
    </citation>
    <scope>NUCLEOTIDE SEQUENCE [LARGE SCALE GENOMIC DNA]</scope>
    <source>
        <strain evidence="3">PCU 347</strain>
    </source>
</reference>
<feature type="region of interest" description="Disordered" evidence="1">
    <location>
        <begin position="61"/>
        <end position="81"/>
    </location>
</feature>
<evidence type="ECO:0000256" key="1">
    <source>
        <dbReference type="SAM" id="MobiDB-lite"/>
    </source>
</evidence>
<sequence length="81" mass="8939">MDTALDHLLPEEDPAVLREQALEHEAAIRRLSKTLHDSGQWEARCALRDAADLVLRAARSLAADGRPHPASAPHYPLRAAR</sequence>
<dbReference type="EMBL" id="JBHSDP010000011">
    <property type="protein sequence ID" value="MFC4328331.1"/>
    <property type="molecule type" value="Genomic_DNA"/>
</dbReference>
<dbReference type="RefSeq" id="WP_381738510.1">
    <property type="nucleotide sequence ID" value="NZ_JBHSDP010000011.1"/>
</dbReference>